<dbReference type="GO" id="GO:0051539">
    <property type="term" value="F:4 iron, 4 sulfur cluster binding"/>
    <property type="evidence" value="ECO:0007669"/>
    <property type="project" value="UniProtKB-KW"/>
</dbReference>
<dbReference type="InterPro" id="IPR051536">
    <property type="entry name" value="UDG_Type-4/5"/>
</dbReference>
<evidence type="ECO:0000256" key="5">
    <source>
        <dbReference type="ARBA" id="ARBA00023004"/>
    </source>
</evidence>
<proteinExistence type="predicted"/>
<keyword evidence="9" id="KW-1185">Reference proteome</keyword>
<keyword evidence="4" id="KW-0378">Hydrolase</keyword>
<dbReference type="GO" id="GO:0097506">
    <property type="term" value="F:deaminated base DNA N-glycosylase activity"/>
    <property type="evidence" value="ECO:0007669"/>
    <property type="project" value="UniProtKB-ARBA"/>
</dbReference>
<keyword evidence="6" id="KW-0411">Iron-sulfur</keyword>
<dbReference type="PANTHER" id="PTHR33693">
    <property type="entry name" value="TYPE-5 URACIL-DNA GLYCOSYLASE"/>
    <property type="match status" value="1"/>
</dbReference>
<dbReference type="SMART" id="SM00987">
    <property type="entry name" value="UreE_C"/>
    <property type="match status" value="1"/>
</dbReference>
<dbReference type="InterPro" id="IPR036895">
    <property type="entry name" value="Uracil-DNA_glycosylase-like_sf"/>
</dbReference>
<dbReference type="GO" id="GO:0006281">
    <property type="term" value="P:DNA repair"/>
    <property type="evidence" value="ECO:0007669"/>
    <property type="project" value="UniProtKB-KW"/>
</dbReference>
<keyword evidence="1" id="KW-0004">4Fe-4S</keyword>
<keyword evidence="5" id="KW-0408">Iron</keyword>
<evidence type="ECO:0000256" key="6">
    <source>
        <dbReference type="ARBA" id="ARBA00023014"/>
    </source>
</evidence>
<keyword evidence="2" id="KW-0479">Metal-binding</keyword>
<evidence type="ECO:0000313" key="8">
    <source>
        <dbReference type="EMBL" id="AQS86830.1"/>
    </source>
</evidence>
<dbReference type="SUPFAM" id="SSF52141">
    <property type="entry name" value="Uracil-DNA glycosylase-like"/>
    <property type="match status" value="1"/>
</dbReference>
<dbReference type="OrthoDB" id="5290748at2"/>
<evidence type="ECO:0000256" key="4">
    <source>
        <dbReference type="ARBA" id="ARBA00022801"/>
    </source>
</evidence>
<evidence type="ECO:0000313" key="9">
    <source>
        <dbReference type="Proteomes" id="UP000188604"/>
    </source>
</evidence>
<dbReference type="CDD" id="cd10030">
    <property type="entry name" value="UDG-F4_TTUDGA_SPO1dp_like"/>
    <property type="match status" value="1"/>
</dbReference>
<keyword evidence="3" id="KW-0227">DNA damage</keyword>
<dbReference type="PANTHER" id="PTHR33693:SF1">
    <property type="entry name" value="TYPE-4 URACIL-DNA GLYCOSYLASE"/>
    <property type="match status" value="1"/>
</dbReference>
<keyword evidence="7" id="KW-0234">DNA repair</keyword>
<dbReference type="InterPro" id="IPR005122">
    <property type="entry name" value="Uracil-DNA_glycosylase-like"/>
</dbReference>
<dbReference type="Proteomes" id="UP000188604">
    <property type="component" value="Chromosome"/>
</dbReference>
<dbReference type="KEGG" id="nch:A0U93_01430"/>
<dbReference type="RefSeq" id="WP_077805794.1">
    <property type="nucleotide sequence ID" value="NZ_BJXS01000004.1"/>
</dbReference>
<dbReference type="EMBL" id="CP014691">
    <property type="protein sequence ID" value="AQS86830.1"/>
    <property type="molecule type" value="Genomic_DNA"/>
</dbReference>
<name>A0A1U9KM74_9PROT</name>
<evidence type="ECO:0000256" key="7">
    <source>
        <dbReference type="ARBA" id="ARBA00023204"/>
    </source>
</evidence>
<dbReference type="SMART" id="SM00986">
    <property type="entry name" value="UDG"/>
    <property type="match status" value="1"/>
</dbReference>
<protein>
    <submittedName>
        <fullName evidence="8">Uncharacterized protein</fullName>
    </submittedName>
</protein>
<dbReference type="GO" id="GO:0046872">
    <property type="term" value="F:metal ion binding"/>
    <property type="evidence" value="ECO:0007669"/>
    <property type="project" value="UniProtKB-KW"/>
</dbReference>
<organism evidence="8 9">
    <name type="scientific">Neoasaia chiangmaiensis</name>
    <dbReference type="NCBI Taxonomy" id="320497"/>
    <lineage>
        <taxon>Bacteria</taxon>
        <taxon>Pseudomonadati</taxon>
        <taxon>Pseudomonadota</taxon>
        <taxon>Alphaproteobacteria</taxon>
        <taxon>Acetobacterales</taxon>
        <taxon>Acetobacteraceae</taxon>
        <taxon>Neoasaia</taxon>
    </lineage>
</organism>
<sequence>MSPVTQPIPDSEILALLHLYRDWGVDCTLSEEAVNRFDSLPAPAQQPHESRPRASVGKTPASSSASVGLSIETAPDFKTLEHAASQLPDCILARMATHYVGPVHVPGAQLMLIGEVPDADEDRSGNIFAGATGILLDRMLASINLDRTGMSQTPALPWRPPGGRDITPIELKLCRPILERTIALCAPKHLVVLGTTPTRMLLGETTQLARVRGRWATTTIRGLGEIRLLPMRHPSQIRASATARRDAWRDLLTLADTV</sequence>
<evidence type="ECO:0000256" key="2">
    <source>
        <dbReference type="ARBA" id="ARBA00022723"/>
    </source>
</evidence>
<dbReference type="STRING" id="320497.A0U93_01430"/>
<evidence type="ECO:0000256" key="1">
    <source>
        <dbReference type="ARBA" id="ARBA00022485"/>
    </source>
</evidence>
<evidence type="ECO:0000256" key="3">
    <source>
        <dbReference type="ARBA" id="ARBA00022763"/>
    </source>
</evidence>
<dbReference type="Gene3D" id="3.40.470.10">
    <property type="entry name" value="Uracil-DNA glycosylase-like domain"/>
    <property type="match status" value="1"/>
</dbReference>
<dbReference type="AlphaFoldDB" id="A0A1U9KM74"/>
<gene>
    <name evidence="8" type="ORF">A0U93_01430</name>
</gene>
<reference evidence="8 9" key="1">
    <citation type="submission" date="2016-03" db="EMBL/GenBank/DDBJ databases">
        <title>Acetic acid bacteria sequencing.</title>
        <authorList>
            <person name="Brandt J."/>
            <person name="Jakob F."/>
            <person name="Vogel R.F."/>
        </authorList>
    </citation>
    <scope>NUCLEOTIDE SEQUENCE [LARGE SCALE GENOMIC DNA]</scope>
    <source>
        <strain evidence="8 9">NBRC 101099</strain>
    </source>
</reference>
<dbReference type="Pfam" id="PF03167">
    <property type="entry name" value="UDG"/>
    <property type="match status" value="1"/>
</dbReference>
<accession>A0A1U9KM74</accession>